<comment type="caution">
    <text evidence="2">The sequence shown here is derived from an EMBL/GenBank/DDBJ whole genome shotgun (WGS) entry which is preliminary data.</text>
</comment>
<evidence type="ECO:0000313" key="2">
    <source>
        <dbReference type="EMBL" id="KAL0313411.1"/>
    </source>
</evidence>
<feature type="compositionally biased region" description="Acidic residues" evidence="1">
    <location>
        <begin position="1"/>
        <end position="36"/>
    </location>
</feature>
<reference evidence="2" key="1">
    <citation type="submission" date="2020-06" db="EMBL/GenBank/DDBJ databases">
        <authorList>
            <person name="Li T."/>
            <person name="Hu X."/>
            <person name="Zhang T."/>
            <person name="Song X."/>
            <person name="Zhang H."/>
            <person name="Dai N."/>
            <person name="Sheng W."/>
            <person name="Hou X."/>
            <person name="Wei L."/>
        </authorList>
    </citation>
    <scope>NUCLEOTIDE SEQUENCE</scope>
    <source>
        <strain evidence="2">G02</strain>
        <tissue evidence="2">Leaf</tissue>
    </source>
</reference>
<dbReference type="EMBL" id="JACGWJ010000026">
    <property type="protein sequence ID" value="KAL0313411.1"/>
    <property type="molecule type" value="Genomic_DNA"/>
</dbReference>
<proteinExistence type="predicted"/>
<accession>A0AAW2L2C0</accession>
<dbReference type="AlphaFoldDB" id="A0AAW2L2C0"/>
<organism evidence="2">
    <name type="scientific">Sesamum radiatum</name>
    <name type="common">Black benniseed</name>
    <dbReference type="NCBI Taxonomy" id="300843"/>
    <lineage>
        <taxon>Eukaryota</taxon>
        <taxon>Viridiplantae</taxon>
        <taxon>Streptophyta</taxon>
        <taxon>Embryophyta</taxon>
        <taxon>Tracheophyta</taxon>
        <taxon>Spermatophyta</taxon>
        <taxon>Magnoliopsida</taxon>
        <taxon>eudicotyledons</taxon>
        <taxon>Gunneridae</taxon>
        <taxon>Pentapetalae</taxon>
        <taxon>asterids</taxon>
        <taxon>lamiids</taxon>
        <taxon>Lamiales</taxon>
        <taxon>Pedaliaceae</taxon>
        <taxon>Sesamum</taxon>
    </lineage>
</organism>
<reference evidence="2" key="2">
    <citation type="journal article" date="2024" name="Plant">
        <title>Genomic evolution and insights into agronomic trait innovations of Sesamum species.</title>
        <authorList>
            <person name="Miao H."/>
            <person name="Wang L."/>
            <person name="Qu L."/>
            <person name="Liu H."/>
            <person name="Sun Y."/>
            <person name="Le M."/>
            <person name="Wang Q."/>
            <person name="Wei S."/>
            <person name="Zheng Y."/>
            <person name="Lin W."/>
            <person name="Duan Y."/>
            <person name="Cao H."/>
            <person name="Xiong S."/>
            <person name="Wang X."/>
            <person name="Wei L."/>
            <person name="Li C."/>
            <person name="Ma Q."/>
            <person name="Ju M."/>
            <person name="Zhao R."/>
            <person name="Li G."/>
            <person name="Mu C."/>
            <person name="Tian Q."/>
            <person name="Mei H."/>
            <person name="Zhang T."/>
            <person name="Gao T."/>
            <person name="Zhang H."/>
        </authorList>
    </citation>
    <scope>NUCLEOTIDE SEQUENCE</scope>
    <source>
        <strain evidence="2">G02</strain>
    </source>
</reference>
<feature type="compositionally biased region" description="Basic and acidic residues" evidence="1">
    <location>
        <begin position="37"/>
        <end position="47"/>
    </location>
</feature>
<feature type="region of interest" description="Disordered" evidence="1">
    <location>
        <begin position="1"/>
        <end position="53"/>
    </location>
</feature>
<name>A0AAW2L2C0_SESRA</name>
<gene>
    <name evidence="2" type="ORF">Sradi_5740400</name>
</gene>
<sequence length="109" mass="12005">MDEYDEVGGEADQTNEGDEGNEGGDEDDEMDLEEEEGKGPPLEREEGCPPVFGGQGVLQLEEFGVDRLILDFHIPSSFVIYTPVPQVVPLPLCKSLYCRNEVNVALSYP</sequence>
<protein>
    <submittedName>
        <fullName evidence="2">Uncharacterized protein</fullName>
    </submittedName>
</protein>
<evidence type="ECO:0000256" key="1">
    <source>
        <dbReference type="SAM" id="MobiDB-lite"/>
    </source>
</evidence>